<reference evidence="7" key="1">
    <citation type="journal article" date="2019" name="Int. J. Syst. Evol. Microbiol.">
        <title>The Global Catalogue of Microorganisms (GCM) 10K type strain sequencing project: providing services to taxonomists for standard genome sequencing and annotation.</title>
        <authorList>
            <consortium name="The Broad Institute Genomics Platform"/>
            <consortium name="The Broad Institute Genome Sequencing Center for Infectious Disease"/>
            <person name="Wu L."/>
            <person name="Ma J."/>
        </authorList>
    </citation>
    <scope>NUCLEOTIDE SEQUENCE [LARGE SCALE GENOMIC DNA]</scope>
    <source>
        <strain evidence="7">JCM 17326</strain>
    </source>
</reference>
<evidence type="ECO:0000313" key="7">
    <source>
        <dbReference type="Proteomes" id="UP001500630"/>
    </source>
</evidence>
<dbReference type="EMBL" id="BAABDQ010000013">
    <property type="protein sequence ID" value="GAA3569889.1"/>
    <property type="molecule type" value="Genomic_DNA"/>
</dbReference>
<keyword evidence="3" id="KW-0418">Kinase</keyword>
<evidence type="ECO:0000256" key="2">
    <source>
        <dbReference type="ARBA" id="ARBA00022741"/>
    </source>
</evidence>
<protein>
    <recommendedName>
        <fullName evidence="5">Protein kinase domain-containing protein</fullName>
    </recommendedName>
</protein>
<keyword evidence="2" id="KW-0547">Nucleotide-binding</keyword>
<dbReference type="PROSITE" id="PS00108">
    <property type="entry name" value="PROTEIN_KINASE_ST"/>
    <property type="match status" value="1"/>
</dbReference>
<dbReference type="InterPro" id="IPR050205">
    <property type="entry name" value="CDPK_Ser/Thr_kinases"/>
</dbReference>
<organism evidence="6 7">
    <name type="scientific">Nonomuraea rosea</name>
    <dbReference type="NCBI Taxonomy" id="638574"/>
    <lineage>
        <taxon>Bacteria</taxon>
        <taxon>Bacillati</taxon>
        <taxon>Actinomycetota</taxon>
        <taxon>Actinomycetes</taxon>
        <taxon>Streptosporangiales</taxon>
        <taxon>Streptosporangiaceae</taxon>
        <taxon>Nonomuraea</taxon>
    </lineage>
</organism>
<evidence type="ECO:0000256" key="1">
    <source>
        <dbReference type="ARBA" id="ARBA00022679"/>
    </source>
</evidence>
<name>A0ABP6XPA9_9ACTN</name>
<evidence type="ECO:0000313" key="6">
    <source>
        <dbReference type="EMBL" id="GAA3569889.1"/>
    </source>
</evidence>
<dbReference type="RefSeq" id="WP_345566649.1">
    <property type="nucleotide sequence ID" value="NZ_BAABDQ010000013.1"/>
</dbReference>
<evidence type="ECO:0000256" key="4">
    <source>
        <dbReference type="ARBA" id="ARBA00022840"/>
    </source>
</evidence>
<keyword evidence="4" id="KW-0067">ATP-binding</keyword>
<gene>
    <name evidence="6" type="ORF">GCM10022419_058480</name>
</gene>
<dbReference type="InterPro" id="IPR011009">
    <property type="entry name" value="Kinase-like_dom_sf"/>
</dbReference>
<dbReference type="SMART" id="SM00220">
    <property type="entry name" value="S_TKc"/>
    <property type="match status" value="1"/>
</dbReference>
<dbReference type="SUPFAM" id="SSF56112">
    <property type="entry name" value="Protein kinase-like (PK-like)"/>
    <property type="match status" value="1"/>
</dbReference>
<evidence type="ECO:0000256" key="3">
    <source>
        <dbReference type="ARBA" id="ARBA00022777"/>
    </source>
</evidence>
<dbReference type="InterPro" id="IPR008271">
    <property type="entry name" value="Ser/Thr_kinase_AS"/>
</dbReference>
<accession>A0ABP6XPA9</accession>
<evidence type="ECO:0000259" key="5">
    <source>
        <dbReference type="PROSITE" id="PS50011"/>
    </source>
</evidence>
<dbReference type="InterPro" id="IPR000719">
    <property type="entry name" value="Prot_kinase_dom"/>
</dbReference>
<feature type="domain" description="Protein kinase" evidence="5">
    <location>
        <begin position="1"/>
        <end position="302"/>
    </location>
</feature>
<keyword evidence="1" id="KW-0808">Transferase</keyword>
<dbReference type="Proteomes" id="UP001500630">
    <property type="component" value="Unassembled WGS sequence"/>
</dbReference>
<dbReference type="Gene3D" id="1.10.510.10">
    <property type="entry name" value="Transferase(Phosphotransferase) domain 1"/>
    <property type="match status" value="1"/>
</dbReference>
<dbReference type="Pfam" id="PF00069">
    <property type="entry name" value="Pkinase"/>
    <property type="match status" value="1"/>
</dbReference>
<proteinExistence type="predicted"/>
<sequence>MRAGDVIRGYRIVSEPTNSGGGRCIWAFAQRYGRDYFIKRFLDPKRPKEGSTASPRSVRLRLEACEEFERRHRTIMGLLRPDAVGGGNLVLALDFFHDGTTYYKVTERIHAARTPPPRALTPLQKAVLLRTLGLSVGLLHGIGVVHGDLKPGNVLVGQSGAGAYHTAKLIDFDDAYASGRPPDREDIAGDLVYGAPEWRRYVRGDADVPPESLTTQADVFSLGLMAHHYLTGALPGFGDRYASPADALNDGAELRIDERLSAPMRGLLAAMTAWSPDVRPGTGRFLAALRDPATCEVRAPYLTSPGSRVRMSRPTKERQP</sequence>
<keyword evidence="7" id="KW-1185">Reference proteome</keyword>
<comment type="caution">
    <text evidence="6">The sequence shown here is derived from an EMBL/GenBank/DDBJ whole genome shotgun (WGS) entry which is preliminary data.</text>
</comment>
<dbReference type="PROSITE" id="PS50011">
    <property type="entry name" value="PROTEIN_KINASE_DOM"/>
    <property type="match status" value="1"/>
</dbReference>
<dbReference type="PANTHER" id="PTHR24349">
    <property type="entry name" value="SERINE/THREONINE-PROTEIN KINASE"/>
    <property type="match status" value="1"/>
</dbReference>